<dbReference type="Proteomes" id="UP000325243">
    <property type="component" value="Unassembled WGS sequence"/>
</dbReference>
<keyword evidence="3" id="KW-1185">Reference proteome</keyword>
<reference evidence="2 3" key="1">
    <citation type="submission" date="2019-08" db="EMBL/GenBank/DDBJ databases">
        <authorList>
            <person name="Hu J."/>
        </authorList>
    </citation>
    <scope>NUCLEOTIDE SEQUENCE [LARGE SCALE GENOMIC DNA]</scope>
    <source>
        <strain evidence="2 3">NEAU-184</strain>
    </source>
</reference>
<name>A0A5S4V7Y3_9MICO</name>
<protein>
    <submittedName>
        <fullName evidence="2">Uncharacterized protein</fullName>
    </submittedName>
</protein>
<sequence length="165" mass="17184">MTGSFTGRIDRGSTDGARPPGWAIAVLLAALLIGALWGWTVSHSTPSEPDAAAVPIADTAVLSAYDTAPTPADVPRDAYPRDPIAPTEYRLLRTRPDGVALYIARLHGGSAVCAVLSRPGRFTTSSCTHEGLFPVRGLEVEASAPGDGLVRGVIRPDGSAELSPR</sequence>
<comment type="caution">
    <text evidence="2">The sequence shown here is derived from an EMBL/GenBank/DDBJ whole genome shotgun (WGS) entry which is preliminary data.</text>
</comment>
<dbReference type="EMBL" id="VSSB01000001">
    <property type="protein sequence ID" value="TYL53391.1"/>
    <property type="molecule type" value="Genomic_DNA"/>
</dbReference>
<dbReference type="AlphaFoldDB" id="A0A5S4V7Y3"/>
<evidence type="ECO:0000313" key="3">
    <source>
        <dbReference type="Proteomes" id="UP000325243"/>
    </source>
</evidence>
<accession>A0A5S4V7Y3</accession>
<organism evidence="2 3">
    <name type="scientific">Agromyces mariniharenae</name>
    <dbReference type="NCBI Taxonomy" id="2604423"/>
    <lineage>
        <taxon>Bacteria</taxon>
        <taxon>Bacillati</taxon>
        <taxon>Actinomycetota</taxon>
        <taxon>Actinomycetes</taxon>
        <taxon>Micrococcales</taxon>
        <taxon>Microbacteriaceae</taxon>
        <taxon>Agromyces</taxon>
    </lineage>
</organism>
<proteinExistence type="predicted"/>
<evidence type="ECO:0000256" key="1">
    <source>
        <dbReference type="SAM" id="Phobius"/>
    </source>
</evidence>
<keyword evidence="1" id="KW-1133">Transmembrane helix</keyword>
<keyword evidence="1" id="KW-0472">Membrane</keyword>
<gene>
    <name evidence="2" type="ORF">FYC51_06840</name>
</gene>
<dbReference type="RefSeq" id="WP_148732860.1">
    <property type="nucleotide sequence ID" value="NZ_VSSB01000001.1"/>
</dbReference>
<evidence type="ECO:0000313" key="2">
    <source>
        <dbReference type="EMBL" id="TYL53391.1"/>
    </source>
</evidence>
<feature type="transmembrane region" description="Helical" evidence="1">
    <location>
        <begin position="21"/>
        <end position="39"/>
    </location>
</feature>
<keyword evidence="1" id="KW-0812">Transmembrane</keyword>